<feature type="region of interest" description="Disordered" evidence="1">
    <location>
        <begin position="58"/>
        <end position="79"/>
    </location>
</feature>
<protein>
    <submittedName>
        <fullName evidence="3">Protein of uncharacterized function (DUF2500)</fullName>
    </submittedName>
</protein>
<dbReference type="Gene3D" id="2.40.50.660">
    <property type="match status" value="1"/>
</dbReference>
<dbReference type="EMBL" id="UAVW01000002">
    <property type="protein sequence ID" value="SQB10002.1"/>
    <property type="molecule type" value="Genomic_DNA"/>
</dbReference>
<dbReference type="InterPro" id="IPR019635">
    <property type="entry name" value="DUF2500"/>
</dbReference>
<keyword evidence="2" id="KW-0472">Membrane</keyword>
<sequence length="102" mass="11295">MYMDSFFWGGGFEIMFTLVFVIIIGVFVVTAVKGLSQWNKNNQSPRLSVTASVVSKRTNVSHHSHPNAGDATGTHGYHSTTSTSYYATFQVESGDRRERTEG</sequence>
<reference evidence="3 4" key="1">
    <citation type="submission" date="2018-06" db="EMBL/GenBank/DDBJ databases">
        <authorList>
            <consortium name="Pathogen Informatics"/>
            <person name="Doyle S."/>
        </authorList>
    </citation>
    <scope>NUCLEOTIDE SEQUENCE [LARGE SCALE GENOMIC DNA]</scope>
    <source>
        <strain evidence="3 4">NCTC11224</strain>
    </source>
</reference>
<proteinExistence type="predicted"/>
<keyword evidence="2" id="KW-1133">Transmembrane helix</keyword>
<dbReference type="Proteomes" id="UP000251853">
    <property type="component" value="Unassembled WGS sequence"/>
</dbReference>
<accession>A0A2X2TVZ4</accession>
<keyword evidence="2" id="KW-0812">Transmembrane</keyword>
<keyword evidence="4" id="KW-1185">Reference proteome</keyword>
<evidence type="ECO:0000313" key="3">
    <source>
        <dbReference type="EMBL" id="SQB10002.1"/>
    </source>
</evidence>
<dbReference type="Pfam" id="PF10694">
    <property type="entry name" value="DUF2500"/>
    <property type="match status" value="1"/>
</dbReference>
<gene>
    <name evidence="3" type="ORF">NCTC11224_01302</name>
</gene>
<name>A0A2X2TVZ4_9FIRM</name>
<evidence type="ECO:0000256" key="2">
    <source>
        <dbReference type="SAM" id="Phobius"/>
    </source>
</evidence>
<evidence type="ECO:0000313" key="4">
    <source>
        <dbReference type="Proteomes" id="UP000251853"/>
    </source>
</evidence>
<evidence type="ECO:0000256" key="1">
    <source>
        <dbReference type="SAM" id="MobiDB-lite"/>
    </source>
</evidence>
<feature type="transmembrane region" description="Helical" evidence="2">
    <location>
        <begin position="6"/>
        <end position="32"/>
    </location>
</feature>
<organism evidence="3 4">
    <name type="scientific">Enterocloster clostridioformis</name>
    <dbReference type="NCBI Taxonomy" id="1531"/>
    <lineage>
        <taxon>Bacteria</taxon>
        <taxon>Bacillati</taxon>
        <taxon>Bacillota</taxon>
        <taxon>Clostridia</taxon>
        <taxon>Lachnospirales</taxon>
        <taxon>Lachnospiraceae</taxon>
        <taxon>Enterocloster</taxon>
    </lineage>
</organism>
<dbReference type="AlphaFoldDB" id="A0A2X2TVZ4"/>